<dbReference type="AlphaFoldDB" id="A0A378J6E7"/>
<protein>
    <recommendedName>
        <fullName evidence="1">HEPN AbiJ-N-terminal domain-containing protein</fullName>
    </recommendedName>
</protein>
<evidence type="ECO:0000313" key="2">
    <source>
        <dbReference type="EMBL" id="STX39854.1"/>
    </source>
</evidence>
<feature type="domain" description="HEPN AbiJ-N-terminal" evidence="1">
    <location>
        <begin position="3"/>
        <end position="155"/>
    </location>
</feature>
<evidence type="ECO:0000313" key="3">
    <source>
        <dbReference type="Proteomes" id="UP000254033"/>
    </source>
</evidence>
<dbReference type="Proteomes" id="UP000254033">
    <property type="component" value="Unassembled WGS sequence"/>
</dbReference>
<sequence>MGNFSHRMGLKSIVPIQKDSINEALRNGAWTIVYEVLRKNIEYSITGYEPPGWGQKSAKIIRNIWVDFFKLASDSISWNPEKDISYLKDRFYSLEWNDFYDFIEFFSQLIDSYERKSTIQDFNRIFKRKNSAYTFVNEIIIEKISETEMEVVEETKNLPKQPFEHIKNASRLLFDRVTPDYRNSVKESISALESFMRNLTNSDKQLGDILKTTDFSIFNIHPALNTAVKDSMNKLYGYSSDQSGVRHSLKENHLETTKEEAWFILVTSSSLMNYLQSCIKQ</sequence>
<evidence type="ECO:0000259" key="1">
    <source>
        <dbReference type="Pfam" id="PF18863"/>
    </source>
</evidence>
<dbReference type="RefSeq" id="WP_115176203.1">
    <property type="nucleotide sequence ID" value="NZ_UGNY01000001.1"/>
</dbReference>
<dbReference type="Pfam" id="PF18863">
    <property type="entry name" value="AbiJ_NTD4"/>
    <property type="match status" value="1"/>
</dbReference>
<accession>A0A378J6E7</accession>
<dbReference type="InterPro" id="IPR049503">
    <property type="entry name" value="AbiJ_NTD4"/>
</dbReference>
<reference evidence="2 3" key="1">
    <citation type="submission" date="2018-06" db="EMBL/GenBank/DDBJ databases">
        <authorList>
            <consortium name="Pathogen Informatics"/>
            <person name="Doyle S."/>
        </authorList>
    </citation>
    <scope>NUCLEOTIDE SEQUENCE [LARGE SCALE GENOMIC DNA]</scope>
    <source>
        <strain evidence="2 3">NCTC11978</strain>
    </source>
</reference>
<proteinExistence type="predicted"/>
<organism evidence="2 3">
    <name type="scientific">Legionella feeleii</name>
    <dbReference type="NCBI Taxonomy" id="453"/>
    <lineage>
        <taxon>Bacteria</taxon>
        <taxon>Pseudomonadati</taxon>
        <taxon>Pseudomonadota</taxon>
        <taxon>Gammaproteobacteria</taxon>
        <taxon>Legionellales</taxon>
        <taxon>Legionellaceae</taxon>
        <taxon>Legionella</taxon>
    </lineage>
</organism>
<gene>
    <name evidence="2" type="ORF">NCTC11978_03060</name>
</gene>
<dbReference type="EMBL" id="UGNY01000001">
    <property type="protein sequence ID" value="STX39854.1"/>
    <property type="molecule type" value="Genomic_DNA"/>
</dbReference>
<name>A0A378J6E7_9GAMM</name>